<keyword evidence="10" id="KW-1185">Reference proteome</keyword>
<dbReference type="GO" id="GO:0005737">
    <property type="term" value="C:cytoplasm"/>
    <property type="evidence" value="ECO:0007669"/>
    <property type="project" value="TreeGrafter"/>
</dbReference>
<dbReference type="InterPro" id="IPR000917">
    <property type="entry name" value="Sulfatase_N"/>
</dbReference>
<feature type="signal peptide" evidence="7">
    <location>
        <begin position="1"/>
        <end position="21"/>
    </location>
</feature>
<dbReference type="GO" id="GO:0046872">
    <property type="term" value="F:metal ion binding"/>
    <property type="evidence" value="ECO:0007669"/>
    <property type="project" value="UniProtKB-KW"/>
</dbReference>
<gene>
    <name evidence="9" type="primary">betC_3</name>
    <name evidence="9" type="ORF">Poly30_17860</name>
</gene>
<dbReference type="EMBL" id="CP036434">
    <property type="protein sequence ID" value="QDV06278.1"/>
    <property type="molecule type" value="Genomic_DNA"/>
</dbReference>
<dbReference type="InterPro" id="IPR024607">
    <property type="entry name" value="Sulfatase_CS"/>
</dbReference>
<evidence type="ECO:0000256" key="2">
    <source>
        <dbReference type="ARBA" id="ARBA00008779"/>
    </source>
</evidence>
<evidence type="ECO:0000256" key="7">
    <source>
        <dbReference type="SAM" id="SignalP"/>
    </source>
</evidence>
<dbReference type="Gene3D" id="3.40.720.10">
    <property type="entry name" value="Alkaline Phosphatase, subunit A"/>
    <property type="match status" value="1"/>
</dbReference>
<dbReference type="CDD" id="cd16030">
    <property type="entry name" value="iduronate-2-sulfatase"/>
    <property type="match status" value="1"/>
</dbReference>
<keyword evidence="5 9" id="KW-0378">Hydrolase</keyword>
<evidence type="ECO:0000313" key="9">
    <source>
        <dbReference type="EMBL" id="QDV06278.1"/>
    </source>
</evidence>
<keyword evidence="6" id="KW-0106">Calcium</keyword>
<evidence type="ECO:0000259" key="8">
    <source>
        <dbReference type="Pfam" id="PF00884"/>
    </source>
</evidence>
<dbReference type="PANTHER" id="PTHR45953">
    <property type="entry name" value="IDURONATE 2-SULFATASE"/>
    <property type="match status" value="1"/>
</dbReference>
<comment type="cofactor">
    <cofactor evidence="1">
        <name>Ca(2+)</name>
        <dbReference type="ChEBI" id="CHEBI:29108"/>
    </cofactor>
</comment>
<evidence type="ECO:0000313" key="10">
    <source>
        <dbReference type="Proteomes" id="UP000320390"/>
    </source>
</evidence>
<dbReference type="PANTHER" id="PTHR45953:SF1">
    <property type="entry name" value="IDURONATE 2-SULFATASE"/>
    <property type="match status" value="1"/>
</dbReference>
<dbReference type="InterPro" id="IPR035874">
    <property type="entry name" value="IDS"/>
</dbReference>
<dbReference type="EC" id="3.1.6.6" evidence="9"/>
<dbReference type="AlphaFoldDB" id="A0A518EQA3"/>
<sequence length="500" mass="53782" precursor="true">MEVASLLATFLGTSLFGLQLAAPCSAQEPDSPAPMNVLFIAIDDLRPELGCYGSTAARTPHMDAFAATALRFDRHFVQAPSCGPSRYALLTGRSPAASGALANEALYQGATKLRPAALSDSGGRPVAQSLPEAFRRGGYHTVCIGKISHTPDGRVFAYSGQGDGDHELPHAWDELATPFGPWKRGWGAFFAYANGEHREDGENHRALMQFTAEKDTDLPDGLMAAAAAQKLRELKAADSPFFLGVGFYKPHLPFVAPRADWEAMAGIEIEAPASPPDLRVPSTHRSAEFTRYDSDLFDGPGPRLPLDAQEAITARRAYLACVRYVDRQVGVVLDALESEDLADSTIVVLWGDHGWHLGESGVWGKHTVLDRSLRSVLIVRAPGVTKAGSATASLVASIDLAPTLLALASLSEAPMAAPLDGIDLTPVLRDPGRAPRTSVAAYFGPWGTVRTDRYRLVARRTDNGWAEPRLFDCSTHPDPTAATELTSADLIQRLLEQLPR</sequence>
<dbReference type="InterPro" id="IPR017850">
    <property type="entry name" value="Alkaline_phosphatase_core_sf"/>
</dbReference>
<dbReference type="OrthoDB" id="9782218at2"/>
<organism evidence="9 10">
    <name type="scientific">Saltatorellus ferox</name>
    <dbReference type="NCBI Taxonomy" id="2528018"/>
    <lineage>
        <taxon>Bacteria</taxon>
        <taxon>Pseudomonadati</taxon>
        <taxon>Planctomycetota</taxon>
        <taxon>Planctomycetia</taxon>
        <taxon>Planctomycetia incertae sedis</taxon>
        <taxon>Saltatorellus</taxon>
    </lineage>
</organism>
<dbReference type="Proteomes" id="UP000320390">
    <property type="component" value="Chromosome"/>
</dbReference>
<protein>
    <submittedName>
        <fullName evidence="9">Choline-sulfatase</fullName>
        <ecNumber evidence="9">3.1.6.6</ecNumber>
    </submittedName>
</protein>
<dbReference type="PROSITE" id="PS00523">
    <property type="entry name" value="SULFATASE_1"/>
    <property type="match status" value="1"/>
</dbReference>
<name>A0A518EQA3_9BACT</name>
<keyword evidence="4 7" id="KW-0732">Signal</keyword>
<dbReference type="SUPFAM" id="SSF53649">
    <property type="entry name" value="Alkaline phosphatase-like"/>
    <property type="match status" value="1"/>
</dbReference>
<dbReference type="RefSeq" id="WP_145196319.1">
    <property type="nucleotide sequence ID" value="NZ_CP036434.1"/>
</dbReference>
<evidence type="ECO:0000256" key="5">
    <source>
        <dbReference type="ARBA" id="ARBA00022801"/>
    </source>
</evidence>
<feature type="chain" id="PRO_5021850149" evidence="7">
    <location>
        <begin position="22"/>
        <end position="500"/>
    </location>
</feature>
<comment type="similarity">
    <text evidence="2">Belongs to the sulfatase family.</text>
</comment>
<accession>A0A518EQA3</accession>
<evidence type="ECO:0000256" key="4">
    <source>
        <dbReference type="ARBA" id="ARBA00022729"/>
    </source>
</evidence>
<evidence type="ECO:0000256" key="1">
    <source>
        <dbReference type="ARBA" id="ARBA00001913"/>
    </source>
</evidence>
<dbReference type="Pfam" id="PF00884">
    <property type="entry name" value="Sulfatase"/>
    <property type="match status" value="1"/>
</dbReference>
<evidence type="ECO:0000256" key="3">
    <source>
        <dbReference type="ARBA" id="ARBA00022723"/>
    </source>
</evidence>
<reference evidence="9 10" key="1">
    <citation type="submission" date="2019-02" db="EMBL/GenBank/DDBJ databases">
        <title>Deep-cultivation of Planctomycetes and their phenomic and genomic characterization uncovers novel biology.</title>
        <authorList>
            <person name="Wiegand S."/>
            <person name="Jogler M."/>
            <person name="Boedeker C."/>
            <person name="Pinto D."/>
            <person name="Vollmers J."/>
            <person name="Rivas-Marin E."/>
            <person name="Kohn T."/>
            <person name="Peeters S.H."/>
            <person name="Heuer A."/>
            <person name="Rast P."/>
            <person name="Oberbeckmann S."/>
            <person name="Bunk B."/>
            <person name="Jeske O."/>
            <person name="Meyerdierks A."/>
            <person name="Storesund J.E."/>
            <person name="Kallscheuer N."/>
            <person name="Luecker S."/>
            <person name="Lage O.M."/>
            <person name="Pohl T."/>
            <person name="Merkel B.J."/>
            <person name="Hornburger P."/>
            <person name="Mueller R.-W."/>
            <person name="Bruemmer F."/>
            <person name="Labrenz M."/>
            <person name="Spormann A.M."/>
            <person name="Op den Camp H."/>
            <person name="Overmann J."/>
            <person name="Amann R."/>
            <person name="Jetten M.S.M."/>
            <person name="Mascher T."/>
            <person name="Medema M.H."/>
            <person name="Devos D.P."/>
            <person name="Kaster A.-K."/>
            <person name="Ovreas L."/>
            <person name="Rohde M."/>
            <person name="Galperin M.Y."/>
            <person name="Jogler C."/>
        </authorList>
    </citation>
    <scope>NUCLEOTIDE SEQUENCE [LARGE SCALE GENOMIC DNA]</scope>
    <source>
        <strain evidence="9 10">Poly30</strain>
    </source>
</reference>
<dbReference type="GO" id="GO:0047753">
    <property type="term" value="F:choline-sulfatase activity"/>
    <property type="evidence" value="ECO:0007669"/>
    <property type="project" value="UniProtKB-EC"/>
</dbReference>
<proteinExistence type="inferred from homology"/>
<evidence type="ECO:0000256" key="6">
    <source>
        <dbReference type="ARBA" id="ARBA00022837"/>
    </source>
</evidence>
<dbReference type="GO" id="GO:0004423">
    <property type="term" value="F:iduronate-2-sulfatase activity"/>
    <property type="evidence" value="ECO:0007669"/>
    <property type="project" value="InterPro"/>
</dbReference>
<feature type="domain" description="Sulfatase N-terminal" evidence="8">
    <location>
        <begin position="36"/>
        <end position="408"/>
    </location>
</feature>
<keyword evidence="3" id="KW-0479">Metal-binding</keyword>